<evidence type="ECO:0008006" key="3">
    <source>
        <dbReference type="Google" id="ProtNLM"/>
    </source>
</evidence>
<dbReference type="RefSeq" id="WP_103934879.1">
    <property type="nucleotide sequence ID" value="NZ_FNVA01000008.1"/>
</dbReference>
<dbReference type="EMBL" id="FNVA01000008">
    <property type="protein sequence ID" value="SEG65283.1"/>
    <property type="molecule type" value="Genomic_DNA"/>
</dbReference>
<keyword evidence="2" id="KW-1185">Reference proteome</keyword>
<evidence type="ECO:0000313" key="2">
    <source>
        <dbReference type="Proteomes" id="UP000236728"/>
    </source>
</evidence>
<accession>A0A1H6BX97</accession>
<name>A0A1H6BX97_9BACT</name>
<dbReference type="AlphaFoldDB" id="A0A1H6BX97"/>
<protein>
    <recommendedName>
        <fullName evidence="3">DUF2199 domain-containing protein</fullName>
    </recommendedName>
</protein>
<reference evidence="1 2" key="1">
    <citation type="submission" date="2016-10" db="EMBL/GenBank/DDBJ databases">
        <authorList>
            <person name="de Groot N.N."/>
        </authorList>
    </citation>
    <scope>NUCLEOTIDE SEQUENCE [LARGE SCALE GENOMIC DNA]</scope>
    <source>
        <strain evidence="1 2">DSM 22489</strain>
    </source>
</reference>
<dbReference type="Proteomes" id="UP000236728">
    <property type="component" value="Unassembled WGS sequence"/>
</dbReference>
<dbReference type="InterPro" id="IPR018697">
    <property type="entry name" value="DUF2199"/>
</dbReference>
<evidence type="ECO:0000313" key="1">
    <source>
        <dbReference type="EMBL" id="SEG65283.1"/>
    </source>
</evidence>
<organism evidence="1 2">
    <name type="scientific">Bryocella elongata</name>
    <dbReference type="NCBI Taxonomy" id="863522"/>
    <lineage>
        <taxon>Bacteria</taxon>
        <taxon>Pseudomonadati</taxon>
        <taxon>Acidobacteriota</taxon>
        <taxon>Terriglobia</taxon>
        <taxon>Terriglobales</taxon>
        <taxon>Acidobacteriaceae</taxon>
        <taxon>Bryocella</taxon>
    </lineage>
</organism>
<gene>
    <name evidence="1" type="ORF">SAMN05421819_4024</name>
</gene>
<sequence>MATDVLRGFVCRVCGERHDLPFSYSFQAPLAVANVPPAEIESRVIVTKDQCVLDQRDLFLRGRILVPVHGSDEPFIWGVWAEVSPKNFLRTQEMWNAPGREFEPAFPGYLNSIIPVFGNTLNLQVDVQTQIVGRRPHFFVKDADHPLAREQREGITLERVEEIAEELLHPDD</sequence>
<dbReference type="OrthoDB" id="4404538at2"/>
<proteinExistence type="predicted"/>
<dbReference type="Pfam" id="PF09965">
    <property type="entry name" value="DUF2199"/>
    <property type="match status" value="1"/>
</dbReference>